<dbReference type="Gene3D" id="3.40.50.300">
    <property type="entry name" value="P-loop containing nucleotide triphosphate hydrolases"/>
    <property type="match status" value="1"/>
</dbReference>
<dbReference type="OrthoDB" id="5061070at2759"/>
<dbReference type="GO" id="GO:0005886">
    <property type="term" value="C:plasma membrane"/>
    <property type="evidence" value="ECO:0007669"/>
    <property type="project" value="TreeGrafter"/>
</dbReference>
<dbReference type="GO" id="GO:0005737">
    <property type="term" value="C:cytoplasm"/>
    <property type="evidence" value="ECO:0007669"/>
    <property type="project" value="TreeGrafter"/>
</dbReference>
<dbReference type="InterPro" id="IPR030381">
    <property type="entry name" value="G_DYNAMIN_dom"/>
</dbReference>
<dbReference type="CDD" id="cd08771">
    <property type="entry name" value="DLP_1"/>
    <property type="match status" value="1"/>
</dbReference>
<name>A0A6A6UFU1_9PEZI</name>
<gene>
    <name evidence="5" type="ORF">BT63DRAFT_226530</name>
</gene>
<reference evidence="5" key="1">
    <citation type="journal article" date="2020" name="Stud. Mycol.">
        <title>101 Dothideomycetes genomes: a test case for predicting lifestyles and emergence of pathogens.</title>
        <authorList>
            <person name="Haridas S."/>
            <person name="Albert R."/>
            <person name="Binder M."/>
            <person name="Bloem J."/>
            <person name="Labutti K."/>
            <person name="Salamov A."/>
            <person name="Andreopoulos B."/>
            <person name="Baker S."/>
            <person name="Barry K."/>
            <person name="Bills G."/>
            <person name="Bluhm B."/>
            <person name="Cannon C."/>
            <person name="Castanera R."/>
            <person name="Culley D."/>
            <person name="Daum C."/>
            <person name="Ezra D."/>
            <person name="Gonzalez J."/>
            <person name="Henrissat B."/>
            <person name="Kuo A."/>
            <person name="Liang C."/>
            <person name="Lipzen A."/>
            <person name="Lutzoni F."/>
            <person name="Magnuson J."/>
            <person name="Mondo S."/>
            <person name="Nolan M."/>
            <person name="Ohm R."/>
            <person name="Pangilinan J."/>
            <person name="Park H.-J."/>
            <person name="Ramirez L."/>
            <person name="Alfaro M."/>
            <person name="Sun H."/>
            <person name="Tritt A."/>
            <person name="Yoshinaga Y."/>
            <person name="Zwiers L.-H."/>
            <person name="Turgeon B."/>
            <person name="Goodwin S."/>
            <person name="Spatafora J."/>
            <person name="Crous P."/>
            <person name="Grigoriev I."/>
        </authorList>
    </citation>
    <scope>NUCLEOTIDE SEQUENCE</scope>
    <source>
        <strain evidence="5">CBS 115976</strain>
    </source>
</reference>
<keyword evidence="1" id="KW-0547">Nucleotide-binding</keyword>
<organism evidence="5 6">
    <name type="scientific">Microthyrium microscopicum</name>
    <dbReference type="NCBI Taxonomy" id="703497"/>
    <lineage>
        <taxon>Eukaryota</taxon>
        <taxon>Fungi</taxon>
        <taxon>Dikarya</taxon>
        <taxon>Ascomycota</taxon>
        <taxon>Pezizomycotina</taxon>
        <taxon>Dothideomycetes</taxon>
        <taxon>Dothideomycetes incertae sedis</taxon>
        <taxon>Microthyriales</taxon>
        <taxon>Microthyriaceae</taxon>
        <taxon>Microthyrium</taxon>
    </lineage>
</organism>
<dbReference type="InterPro" id="IPR001401">
    <property type="entry name" value="Dynamin_GTPase"/>
</dbReference>
<evidence type="ECO:0000256" key="3">
    <source>
        <dbReference type="SAM" id="MobiDB-lite"/>
    </source>
</evidence>
<dbReference type="GO" id="GO:0031623">
    <property type="term" value="P:receptor internalization"/>
    <property type="evidence" value="ECO:0007669"/>
    <property type="project" value="TreeGrafter"/>
</dbReference>
<dbReference type="GO" id="GO:0005874">
    <property type="term" value="C:microtubule"/>
    <property type="evidence" value="ECO:0007669"/>
    <property type="project" value="TreeGrafter"/>
</dbReference>
<dbReference type="SMART" id="SM00053">
    <property type="entry name" value="DYNc"/>
    <property type="match status" value="1"/>
</dbReference>
<dbReference type="GO" id="GO:0008017">
    <property type="term" value="F:microtubule binding"/>
    <property type="evidence" value="ECO:0007669"/>
    <property type="project" value="TreeGrafter"/>
</dbReference>
<protein>
    <recommendedName>
        <fullName evidence="4">Dynamin-type G domain-containing protein</fullName>
    </recommendedName>
</protein>
<dbReference type="PRINTS" id="PR00195">
    <property type="entry name" value="DYNAMIN"/>
</dbReference>
<dbReference type="Pfam" id="PF01031">
    <property type="entry name" value="Dynamin_M"/>
    <property type="match status" value="1"/>
</dbReference>
<sequence>MTRYSHTFPRGESSRETVQLPTRPSPSLARASEAPTTMSSTEIVDHSNPAVQTLGSDMKKLFQCLNNLHHTGIDAIANITIPKIAMIGDQSSGKSSLVEALSEISVPRNTNTCTRCPMEINLIQDSAEEWIARVSLRRPYAYNPDATPGRFYPWAERGDHPLDIEKFAEVNNKDALQSAIYNAQAAILNPSHSVESFRSGFTVDTNEAPFSPNRVIIEIRGNSLPNLSFVDLPGIISQTDEGGQEIVDFVERLAESYIQEEKTIVLLVISMENDIQNSKASSVVNRMKVNHRCMGVLTKPDRMAVGGDVVKDWVKVLSGEKYRRELGYRVCKLRSQQELHISSEQARLNEVKYFDSPEWSSDFNIYTDLLGIGNLASALSINLLGLALQCLPEIQFGVEQQLKLINARLAKCPEPPKHAYFEVTKIVQNFAQIVQMKAAHEEQAISNDVRDSATKHIDVLKKSILEDLRPKITVGADLGPIKGKRLEEVASAAGRASREPSISPRKRNGESDVSPSKARKVDGGLTTPQKNKNHRQATVEDDDDDIVVTGWSPVKTPSRGTVNQPLVGSRFTPMSLKIAIDKYQLPGLPGEVNPNGLNAIILSTLKSWDKPVKTLFKAIDKQMSASLAKGVLHESVCGP</sequence>
<dbReference type="GO" id="GO:0005525">
    <property type="term" value="F:GTP binding"/>
    <property type="evidence" value="ECO:0007669"/>
    <property type="project" value="InterPro"/>
</dbReference>
<proteinExistence type="predicted"/>
<keyword evidence="6" id="KW-1185">Reference proteome</keyword>
<feature type="region of interest" description="Disordered" evidence="3">
    <location>
        <begin position="489"/>
        <end position="540"/>
    </location>
</feature>
<dbReference type="AlphaFoldDB" id="A0A6A6UFU1"/>
<evidence type="ECO:0000313" key="5">
    <source>
        <dbReference type="EMBL" id="KAF2669958.1"/>
    </source>
</evidence>
<evidence type="ECO:0000256" key="2">
    <source>
        <dbReference type="ARBA" id="ARBA00023134"/>
    </source>
</evidence>
<dbReference type="PANTHER" id="PTHR11566:SF131">
    <property type="entry name" value="GTPASE, PUTATIVE (AFU_ORTHOLOGUE AFUA_6G07630)-RELATED"/>
    <property type="match status" value="1"/>
</dbReference>
<dbReference type="SUPFAM" id="SSF52540">
    <property type="entry name" value="P-loop containing nucleoside triphosphate hydrolases"/>
    <property type="match status" value="1"/>
</dbReference>
<dbReference type="InterPro" id="IPR045063">
    <property type="entry name" value="Dynamin_N"/>
</dbReference>
<dbReference type="PANTHER" id="PTHR11566">
    <property type="entry name" value="DYNAMIN"/>
    <property type="match status" value="1"/>
</dbReference>
<accession>A0A6A6UFU1</accession>
<dbReference type="InterPro" id="IPR000375">
    <property type="entry name" value="Dynamin_stalk"/>
</dbReference>
<evidence type="ECO:0000259" key="4">
    <source>
        <dbReference type="PROSITE" id="PS51718"/>
    </source>
</evidence>
<dbReference type="GO" id="GO:0003924">
    <property type="term" value="F:GTPase activity"/>
    <property type="evidence" value="ECO:0007669"/>
    <property type="project" value="InterPro"/>
</dbReference>
<feature type="region of interest" description="Disordered" evidence="3">
    <location>
        <begin position="1"/>
        <end position="46"/>
    </location>
</feature>
<feature type="domain" description="Dynamin-type G" evidence="4">
    <location>
        <begin position="78"/>
        <end position="392"/>
    </location>
</feature>
<dbReference type="Proteomes" id="UP000799302">
    <property type="component" value="Unassembled WGS sequence"/>
</dbReference>
<dbReference type="InterPro" id="IPR027417">
    <property type="entry name" value="P-loop_NTPase"/>
</dbReference>
<evidence type="ECO:0000256" key="1">
    <source>
        <dbReference type="ARBA" id="ARBA00022741"/>
    </source>
</evidence>
<dbReference type="Pfam" id="PF00350">
    <property type="entry name" value="Dynamin_N"/>
    <property type="match status" value="1"/>
</dbReference>
<evidence type="ECO:0000313" key="6">
    <source>
        <dbReference type="Proteomes" id="UP000799302"/>
    </source>
</evidence>
<dbReference type="InterPro" id="IPR022812">
    <property type="entry name" value="Dynamin"/>
</dbReference>
<dbReference type="EMBL" id="MU004234">
    <property type="protein sequence ID" value="KAF2669958.1"/>
    <property type="molecule type" value="Genomic_DNA"/>
</dbReference>
<dbReference type="PROSITE" id="PS51718">
    <property type="entry name" value="G_DYNAMIN_2"/>
    <property type="match status" value="1"/>
</dbReference>
<keyword evidence="2" id="KW-0342">GTP-binding</keyword>